<dbReference type="InterPro" id="IPR011067">
    <property type="entry name" value="Plasmid_toxin/cell-grow_inhib"/>
</dbReference>
<evidence type="ECO:0000256" key="2">
    <source>
        <dbReference type="ARBA" id="ARBA00022649"/>
    </source>
</evidence>
<dbReference type="Proteomes" id="UP000069526">
    <property type="component" value="Unassembled WGS sequence"/>
</dbReference>
<dbReference type="EMBL" id="FIJK01000094">
    <property type="protein sequence ID" value="CYW78385.1"/>
    <property type="molecule type" value="Genomic_DNA"/>
</dbReference>
<organism evidence="3 4">
    <name type="scientific">Streptococcus suis</name>
    <dbReference type="NCBI Taxonomy" id="1307"/>
    <lineage>
        <taxon>Bacteria</taxon>
        <taxon>Bacillati</taxon>
        <taxon>Bacillota</taxon>
        <taxon>Bacilli</taxon>
        <taxon>Lactobacillales</taxon>
        <taxon>Streptococcaceae</taxon>
        <taxon>Streptococcus</taxon>
    </lineage>
</organism>
<name>A0A116PVE4_STRSU</name>
<keyword evidence="2" id="KW-1277">Toxin-antitoxin system</keyword>
<sequence>MKENPYFENAKQNYIKVEKLYKLGKAKHTSTKYRFLAPAVKRQSEQYLYEAESPKRKYWKFNRGSLVFVEFGVNVGGELSNNHWAIVLDKTDSPYKKTLTVIPITSKENDNTVPLQEIIGQQSFKYIDKEFAKLEQKITEENTSSEEFQLTISNLKEVIDYYGKYLKQSFAKCDSLQTISKDRILKKNPLDPVGKIKVSPETLDAINAKVKELYF</sequence>
<comment type="similarity">
    <text evidence="1">Belongs to the PemK/MazF family.</text>
</comment>
<dbReference type="Gene3D" id="2.30.30.110">
    <property type="match status" value="1"/>
</dbReference>
<dbReference type="InterPro" id="IPR003477">
    <property type="entry name" value="PemK-like"/>
</dbReference>
<gene>
    <name evidence="3" type="ORF">ERS132539_02304</name>
</gene>
<evidence type="ECO:0000313" key="3">
    <source>
        <dbReference type="EMBL" id="CYW78385.1"/>
    </source>
</evidence>
<evidence type="ECO:0000313" key="4">
    <source>
        <dbReference type="Proteomes" id="UP000069526"/>
    </source>
</evidence>
<protein>
    <submittedName>
        <fullName evidence="3">Phage protein</fullName>
    </submittedName>
</protein>
<evidence type="ECO:0000256" key="1">
    <source>
        <dbReference type="ARBA" id="ARBA00007521"/>
    </source>
</evidence>
<dbReference type="RefSeq" id="WP_044767505.1">
    <property type="nucleotide sequence ID" value="NZ_CEIH01000147.1"/>
</dbReference>
<accession>A0A116PVE4</accession>
<dbReference type="Pfam" id="PF02452">
    <property type="entry name" value="PemK_toxin"/>
    <property type="match status" value="1"/>
</dbReference>
<dbReference type="AlphaFoldDB" id="A0A116PVE4"/>
<dbReference type="GO" id="GO:0003677">
    <property type="term" value="F:DNA binding"/>
    <property type="evidence" value="ECO:0007669"/>
    <property type="project" value="InterPro"/>
</dbReference>
<proteinExistence type="inferred from homology"/>
<reference evidence="3 4" key="1">
    <citation type="submission" date="2016-02" db="EMBL/GenBank/DDBJ databases">
        <authorList>
            <consortium name="Pathogen Informatics"/>
        </authorList>
    </citation>
    <scope>NUCLEOTIDE SEQUENCE [LARGE SCALE GENOMIC DNA]</scope>
    <source>
        <strain evidence="3 4">SS1013</strain>
    </source>
</reference>
<dbReference type="SUPFAM" id="SSF50118">
    <property type="entry name" value="Cell growth inhibitor/plasmid maintenance toxic component"/>
    <property type="match status" value="1"/>
</dbReference>